<gene>
    <name evidence="3" type="ORF">BCR33DRAFT_711822</name>
</gene>
<dbReference type="PANTHER" id="PTHR48050">
    <property type="entry name" value="STEROL 3-BETA-GLUCOSYLTRANSFERASE"/>
    <property type="match status" value="1"/>
</dbReference>
<evidence type="ECO:0000313" key="3">
    <source>
        <dbReference type="EMBL" id="ORY52536.1"/>
    </source>
</evidence>
<name>A0A1Y2D081_9FUNG</name>
<dbReference type="InterPro" id="IPR050426">
    <property type="entry name" value="Glycosyltransferase_28"/>
</dbReference>
<dbReference type="InterPro" id="IPR002213">
    <property type="entry name" value="UDP_glucos_trans"/>
</dbReference>
<comment type="caution">
    <text evidence="3">The sequence shown here is derived from an EMBL/GenBank/DDBJ whole genome shotgun (WGS) entry which is preliminary data.</text>
</comment>
<evidence type="ECO:0000313" key="4">
    <source>
        <dbReference type="Proteomes" id="UP000193642"/>
    </source>
</evidence>
<proteinExistence type="predicted"/>
<evidence type="ECO:0000259" key="2">
    <source>
        <dbReference type="Pfam" id="PF06722"/>
    </source>
</evidence>
<dbReference type="Proteomes" id="UP000193642">
    <property type="component" value="Unassembled WGS sequence"/>
</dbReference>
<dbReference type="SUPFAM" id="SSF53756">
    <property type="entry name" value="UDP-Glycosyltransferase/glycogen phosphorylase"/>
    <property type="match status" value="1"/>
</dbReference>
<dbReference type="CDD" id="cd03784">
    <property type="entry name" value="GT1_Gtf-like"/>
    <property type="match status" value="1"/>
</dbReference>
<keyword evidence="1 3" id="KW-0808">Transferase</keyword>
<dbReference type="Pfam" id="PF06722">
    <property type="entry name" value="EryCIII-like_C"/>
    <property type="match status" value="1"/>
</dbReference>
<protein>
    <submittedName>
        <fullName evidence="3">UDP-Glycosyltransferase/glycogen phosphorylase</fullName>
    </submittedName>
</protein>
<dbReference type="GO" id="GO:0016906">
    <property type="term" value="F:sterol 3-beta-glucosyltransferase activity"/>
    <property type="evidence" value="ECO:0007669"/>
    <property type="project" value="UniProtKB-ARBA"/>
</dbReference>
<dbReference type="AlphaFoldDB" id="A0A1Y2D081"/>
<feature type="domain" description="Erythromycin biosynthesis protein CIII-like C-terminal" evidence="2">
    <location>
        <begin position="331"/>
        <end position="388"/>
    </location>
</feature>
<dbReference type="OrthoDB" id="5835829at2759"/>
<reference evidence="3 4" key="1">
    <citation type="submission" date="2016-07" db="EMBL/GenBank/DDBJ databases">
        <title>Pervasive Adenine N6-methylation of Active Genes in Fungi.</title>
        <authorList>
            <consortium name="DOE Joint Genome Institute"/>
            <person name="Mondo S.J."/>
            <person name="Dannebaum R.O."/>
            <person name="Kuo R.C."/>
            <person name="Labutti K."/>
            <person name="Haridas S."/>
            <person name="Kuo A."/>
            <person name="Salamov A."/>
            <person name="Ahrendt S.R."/>
            <person name="Lipzen A."/>
            <person name="Sullivan W."/>
            <person name="Andreopoulos W.B."/>
            <person name="Clum A."/>
            <person name="Lindquist E."/>
            <person name="Daum C."/>
            <person name="Ramamoorthy G.K."/>
            <person name="Gryganskyi A."/>
            <person name="Culley D."/>
            <person name="Magnuson J.K."/>
            <person name="James T.Y."/>
            <person name="O'Malley M.A."/>
            <person name="Stajich J.E."/>
            <person name="Spatafora J.W."/>
            <person name="Visel A."/>
            <person name="Grigoriev I.V."/>
        </authorList>
    </citation>
    <scope>NUCLEOTIDE SEQUENCE [LARGE SCALE GENOMIC DNA]</scope>
    <source>
        <strain evidence="3 4">JEL800</strain>
    </source>
</reference>
<dbReference type="InterPro" id="IPR010610">
    <property type="entry name" value="EryCIII-like_C"/>
</dbReference>
<dbReference type="PANTHER" id="PTHR48050:SF13">
    <property type="entry name" value="STEROL 3-BETA-GLUCOSYLTRANSFERASE UGT80A2"/>
    <property type="match status" value="1"/>
</dbReference>
<dbReference type="EMBL" id="MCGO01000003">
    <property type="protein sequence ID" value="ORY52536.1"/>
    <property type="molecule type" value="Genomic_DNA"/>
</dbReference>
<keyword evidence="4" id="KW-1185">Reference proteome</keyword>
<organism evidence="3 4">
    <name type="scientific">Rhizoclosmatium globosum</name>
    <dbReference type="NCBI Taxonomy" id="329046"/>
    <lineage>
        <taxon>Eukaryota</taxon>
        <taxon>Fungi</taxon>
        <taxon>Fungi incertae sedis</taxon>
        <taxon>Chytridiomycota</taxon>
        <taxon>Chytridiomycota incertae sedis</taxon>
        <taxon>Chytridiomycetes</taxon>
        <taxon>Chytridiales</taxon>
        <taxon>Chytriomycetaceae</taxon>
        <taxon>Rhizoclosmatium</taxon>
    </lineage>
</organism>
<accession>A0A1Y2D081</accession>
<evidence type="ECO:0000256" key="1">
    <source>
        <dbReference type="ARBA" id="ARBA00022679"/>
    </source>
</evidence>
<dbReference type="FunFam" id="3.40.50.2000:FF:000009">
    <property type="entry name" value="Sterol 3-beta-glucosyltransferase UGT80A2"/>
    <property type="match status" value="1"/>
</dbReference>
<sequence>MAAKNVALIGMGSRGDIQPTLCLATALAAMDPSYGIHVTVIVPENFYAWISAELTYSNVTVRSLPSNAESAINKQSVADQVVKGDPTVLLRAMADPDQMVQDLGSLIKWCANSDVVVVSAMSVPAGAILHEAFGTRVVQLPMFPNWYEPTYDFPPQAGIGSCGPILNKFLYHIAHTVMYFMFKPTLDRMRETAGLDRITWSGVRDCMAVLPIHHTWSPILHAKPKDWPESTGIGGYMFYDNPKDSLSPALEGFLNEGTAPVYVGFGSMPIHLSTKFIPLIKELLSTLPNHLRVVVYAGGMSNAAASDASRDDLKQQLLNLDPEHKRIFVTYSVPQRLLFPRCSVIVHHGGSGTTGEAIRSGNPSFACPLIGDQHFYARRIAAIGCGPRIGCSFKSLTGKKLGLKILEALETKYVARAKEVGLAVREERGTDNAVEFILRQLDEAAVAGSESSRHETKPLLRKKLQDQWNVWRLRERVNGKVKELVFGKKRN</sequence>
<dbReference type="STRING" id="329046.A0A1Y2D081"/>
<dbReference type="Gene3D" id="3.40.50.2000">
    <property type="entry name" value="Glycogen Phosphorylase B"/>
    <property type="match status" value="2"/>
</dbReference>